<accession>A0A4Y9T0D7</accession>
<dbReference type="EMBL" id="SPUM01000064">
    <property type="protein sequence ID" value="TFW32207.1"/>
    <property type="molecule type" value="Genomic_DNA"/>
</dbReference>
<evidence type="ECO:0000313" key="2">
    <source>
        <dbReference type="Proteomes" id="UP000297258"/>
    </source>
</evidence>
<dbReference type="Proteomes" id="UP000297258">
    <property type="component" value="Unassembled WGS sequence"/>
</dbReference>
<reference evidence="1 2" key="1">
    <citation type="submission" date="2019-03" db="EMBL/GenBank/DDBJ databases">
        <title>Draft genome of Massilia hortus sp. nov., a novel bacterial species of the Oxalobacteraceae family.</title>
        <authorList>
            <person name="Peta V."/>
            <person name="Raths R."/>
            <person name="Bucking H."/>
        </authorList>
    </citation>
    <scope>NUCLEOTIDE SEQUENCE [LARGE SCALE GENOMIC DNA]</scope>
    <source>
        <strain evidence="1 2">ONC3</strain>
    </source>
</reference>
<name>A0A4Y9T0D7_9BURK</name>
<proteinExistence type="predicted"/>
<dbReference type="RefSeq" id="WP_135189773.1">
    <property type="nucleotide sequence ID" value="NZ_SPUM01000064.1"/>
</dbReference>
<organism evidence="1 2">
    <name type="scientific">Massilia horti</name>
    <dbReference type="NCBI Taxonomy" id="2562153"/>
    <lineage>
        <taxon>Bacteria</taxon>
        <taxon>Pseudomonadati</taxon>
        <taxon>Pseudomonadota</taxon>
        <taxon>Betaproteobacteria</taxon>
        <taxon>Burkholderiales</taxon>
        <taxon>Oxalobacteraceae</taxon>
        <taxon>Telluria group</taxon>
        <taxon>Massilia</taxon>
    </lineage>
</organism>
<dbReference type="OrthoDB" id="9795924at2"/>
<protein>
    <submittedName>
        <fullName evidence="1">DUF2442 domain-containing protein</fullName>
    </submittedName>
</protein>
<sequence>MSVIRFSHAEVTSINRRGFWLQCRGEELYLPFAEFPQFEHATVQQICLVVSPSDARLYWPGLDIDLSLDAIRDPMAASGRRPRYRC</sequence>
<comment type="caution">
    <text evidence="1">The sequence shown here is derived from an EMBL/GenBank/DDBJ whole genome shotgun (WGS) entry which is preliminary data.</text>
</comment>
<dbReference type="AlphaFoldDB" id="A0A4Y9T0D7"/>
<keyword evidence="2" id="KW-1185">Reference proteome</keyword>
<evidence type="ECO:0000313" key="1">
    <source>
        <dbReference type="EMBL" id="TFW32207.1"/>
    </source>
</evidence>
<gene>
    <name evidence="1" type="ORF">E4O92_10765</name>
</gene>
<dbReference type="InterPro" id="IPR018841">
    <property type="entry name" value="DUF2442"/>
</dbReference>
<dbReference type="Pfam" id="PF10387">
    <property type="entry name" value="DUF2442"/>
    <property type="match status" value="1"/>
</dbReference>